<dbReference type="AlphaFoldDB" id="A0A8X6P662"/>
<dbReference type="InterPro" id="IPR036397">
    <property type="entry name" value="RNaseH_sf"/>
</dbReference>
<dbReference type="SUPFAM" id="SSF53098">
    <property type="entry name" value="Ribonuclease H-like"/>
    <property type="match status" value="1"/>
</dbReference>
<dbReference type="InterPro" id="IPR012337">
    <property type="entry name" value="RNaseH-like_sf"/>
</dbReference>
<comment type="caution">
    <text evidence="1">The sequence shown here is derived from an EMBL/GenBank/DDBJ whole genome shotgun (WGS) entry which is preliminary data.</text>
</comment>
<accession>A0A8X6P662</accession>
<dbReference type="Gene3D" id="3.30.420.10">
    <property type="entry name" value="Ribonuclease H-like superfamily/Ribonuclease H"/>
    <property type="match status" value="1"/>
</dbReference>
<dbReference type="OrthoDB" id="422540at2759"/>
<name>A0A8X6P662_NEPPI</name>
<dbReference type="PANTHER" id="PTHR38681:SF1">
    <property type="entry name" value="RETROVIRUS-RELATED POL POLYPROTEIN FROM TRANSPOSON 412-LIKE PROTEIN"/>
    <property type="match status" value="1"/>
</dbReference>
<keyword evidence="2" id="KW-1185">Reference proteome</keyword>
<proteinExistence type="predicted"/>
<dbReference type="GO" id="GO:0003676">
    <property type="term" value="F:nucleic acid binding"/>
    <property type="evidence" value="ECO:0007669"/>
    <property type="project" value="InterPro"/>
</dbReference>
<dbReference type="EMBL" id="BMAW01064990">
    <property type="protein sequence ID" value="GFT48238.1"/>
    <property type="molecule type" value="Genomic_DNA"/>
</dbReference>
<organism evidence="1 2">
    <name type="scientific">Nephila pilipes</name>
    <name type="common">Giant wood spider</name>
    <name type="synonym">Nephila maculata</name>
    <dbReference type="NCBI Taxonomy" id="299642"/>
    <lineage>
        <taxon>Eukaryota</taxon>
        <taxon>Metazoa</taxon>
        <taxon>Ecdysozoa</taxon>
        <taxon>Arthropoda</taxon>
        <taxon>Chelicerata</taxon>
        <taxon>Arachnida</taxon>
        <taxon>Araneae</taxon>
        <taxon>Araneomorphae</taxon>
        <taxon>Entelegynae</taxon>
        <taxon>Araneoidea</taxon>
        <taxon>Nephilidae</taxon>
        <taxon>Nephila</taxon>
    </lineage>
</organism>
<dbReference type="Proteomes" id="UP000887013">
    <property type="component" value="Unassembled WGS sequence"/>
</dbReference>
<reference evidence="1" key="1">
    <citation type="submission" date="2020-08" db="EMBL/GenBank/DDBJ databases">
        <title>Multicomponent nature underlies the extraordinary mechanical properties of spider dragline silk.</title>
        <authorList>
            <person name="Kono N."/>
            <person name="Nakamura H."/>
            <person name="Mori M."/>
            <person name="Yoshida Y."/>
            <person name="Ohtoshi R."/>
            <person name="Malay A.D."/>
            <person name="Moran D.A.P."/>
            <person name="Tomita M."/>
            <person name="Numata K."/>
            <person name="Arakawa K."/>
        </authorList>
    </citation>
    <scope>NUCLEOTIDE SEQUENCE</scope>
</reference>
<protein>
    <submittedName>
        <fullName evidence="1">Transposon Ty3-I Gag-Pol polyprotein</fullName>
    </submittedName>
</protein>
<dbReference type="PANTHER" id="PTHR38681">
    <property type="entry name" value="RETROVIRUS-RELATED POL POLYPROTEIN FROM TRANSPOSON 412-LIKE PROTEIN-RELATED"/>
    <property type="match status" value="1"/>
</dbReference>
<evidence type="ECO:0000313" key="1">
    <source>
        <dbReference type="EMBL" id="GFT48238.1"/>
    </source>
</evidence>
<evidence type="ECO:0000313" key="2">
    <source>
        <dbReference type="Proteomes" id="UP000887013"/>
    </source>
</evidence>
<sequence>MDQRKGVPLPMRFCTDGLQGLGVRKLSFLIAAQTFRITVYISIKVFNANKTRITSYHPQSDESIERFHRHLKNALMAHLPDSWLDPLPLVLLRIQTSYKDDMVESSAELVLWNCVETSRIILFQFTSNASVLEFMQSLRLYIRPLKPVLAYRHSSCPVFISKDLFHSPCVFLRLNWVRRPLEQPYVGPYKLVKRTPKIIHFGNRWRATYCFHPPFEASSLVSRRSQQGDLFCSFF</sequence>
<gene>
    <name evidence="1" type="primary">TY3B-I_476</name>
    <name evidence="1" type="ORF">NPIL_348351</name>
</gene>